<comment type="caution">
    <text evidence="1">The sequence shown here is derived from an EMBL/GenBank/DDBJ whole genome shotgun (WGS) entry which is preliminary data.</text>
</comment>
<accession>X1LSC7</accession>
<reference evidence="1" key="1">
    <citation type="journal article" date="2014" name="Front. Microbiol.">
        <title>High frequency of phylogenetically diverse reductive dehalogenase-homologous genes in deep subseafloor sedimentary metagenomes.</title>
        <authorList>
            <person name="Kawai M."/>
            <person name="Futagami T."/>
            <person name="Toyoda A."/>
            <person name="Takaki Y."/>
            <person name="Nishi S."/>
            <person name="Hori S."/>
            <person name="Arai W."/>
            <person name="Tsubouchi T."/>
            <person name="Morono Y."/>
            <person name="Uchiyama I."/>
            <person name="Ito T."/>
            <person name="Fujiyama A."/>
            <person name="Inagaki F."/>
            <person name="Takami H."/>
        </authorList>
    </citation>
    <scope>NUCLEOTIDE SEQUENCE</scope>
    <source>
        <strain evidence="1">Expedition CK06-06</strain>
    </source>
</reference>
<feature type="non-terminal residue" evidence="1">
    <location>
        <position position="1"/>
    </location>
</feature>
<evidence type="ECO:0000313" key="1">
    <source>
        <dbReference type="EMBL" id="GAI05315.1"/>
    </source>
</evidence>
<organism evidence="1">
    <name type="scientific">marine sediment metagenome</name>
    <dbReference type="NCBI Taxonomy" id="412755"/>
    <lineage>
        <taxon>unclassified sequences</taxon>
        <taxon>metagenomes</taxon>
        <taxon>ecological metagenomes</taxon>
    </lineage>
</organism>
<gene>
    <name evidence="1" type="ORF">S06H3_17191</name>
</gene>
<dbReference type="AlphaFoldDB" id="X1LSC7"/>
<proteinExistence type="predicted"/>
<protein>
    <submittedName>
        <fullName evidence="1">Uncharacterized protein</fullName>
    </submittedName>
</protein>
<dbReference type="EMBL" id="BARV01008573">
    <property type="protein sequence ID" value="GAI05315.1"/>
    <property type="molecule type" value="Genomic_DNA"/>
</dbReference>
<sequence length="67" mass="7371">EIRGIIEPADIAKEVIGLLRSPERLTEMKEELRKIARTTEGAANKVADIILEIGAKCISCTLHLICL</sequence>
<name>X1LSC7_9ZZZZ</name>